<dbReference type="GO" id="GO:0055085">
    <property type="term" value="P:transmembrane transport"/>
    <property type="evidence" value="ECO:0007669"/>
    <property type="project" value="InterPro"/>
</dbReference>
<reference evidence="9 10" key="1">
    <citation type="submission" date="2016-11" db="EMBL/GenBank/DDBJ databases">
        <authorList>
            <person name="Jaros S."/>
            <person name="Januszkiewicz K."/>
            <person name="Wedrychowicz H."/>
        </authorList>
    </citation>
    <scope>NUCLEOTIDE SEQUENCE [LARGE SCALE GENOMIC DNA]</scope>
    <source>
        <strain evidence="9 10">DSM 100565</strain>
    </source>
</reference>
<keyword evidence="6 7" id="KW-0472">Membrane</keyword>
<dbReference type="AlphaFoldDB" id="A0A1M6HV41"/>
<dbReference type="CDD" id="cd06261">
    <property type="entry name" value="TM_PBP2"/>
    <property type="match status" value="1"/>
</dbReference>
<sequence length="315" mass="33106">MLHFLARRLPSVVLMLVVTAVIAFLLPRLGGGDPAQVVAGSDATAEQVQAIREQMGLDRPLAVQFVDWAGSVASGDLGTSLISNRPVAQLIGARLGSTLELAGAATILMIVMGLGLGILAGITRKGAPRALLDGAISVLLATPPHVTGLILILVFGITWRLIPITGEVSILDDPMRGLSYLIMPAFALALPQAAMIARLVDARMAQVRQEEFVDLATAKGVPPRRILLSHVLRNSLGTAVIATGIRIGEILAGAVVIEAIFARQGLGMLAVSSISARDYEVVQIIVLFAVVIAVLVHFLSEILLAALDPRIRLDG</sequence>
<evidence type="ECO:0000256" key="5">
    <source>
        <dbReference type="ARBA" id="ARBA00022989"/>
    </source>
</evidence>
<evidence type="ECO:0000313" key="10">
    <source>
        <dbReference type="Proteomes" id="UP000184292"/>
    </source>
</evidence>
<dbReference type="EMBL" id="FQYO01000007">
    <property type="protein sequence ID" value="SHJ25994.1"/>
    <property type="molecule type" value="Genomic_DNA"/>
</dbReference>
<feature type="transmembrane region" description="Helical" evidence="7">
    <location>
        <begin position="134"/>
        <end position="157"/>
    </location>
</feature>
<dbReference type="OrthoDB" id="9805855at2"/>
<dbReference type="STRING" id="1447782.SAMN05444417_3380"/>
<feature type="transmembrane region" description="Helical" evidence="7">
    <location>
        <begin position="177"/>
        <end position="200"/>
    </location>
</feature>
<keyword evidence="4 7" id="KW-0812">Transmembrane</keyword>
<keyword evidence="5 7" id="KW-1133">Transmembrane helix</keyword>
<dbReference type="RefSeq" id="WP_073334104.1">
    <property type="nucleotide sequence ID" value="NZ_FQYO01000007.1"/>
</dbReference>
<dbReference type="Pfam" id="PF19300">
    <property type="entry name" value="BPD_transp_1_N"/>
    <property type="match status" value="1"/>
</dbReference>
<keyword evidence="10" id="KW-1185">Reference proteome</keyword>
<feature type="domain" description="ABC transmembrane type-1" evidence="8">
    <location>
        <begin position="95"/>
        <end position="300"/>
    </location>
</feature>
<evidence type="ECO:0000256" key="1">
    <source>
        <dbReference type="ARBA" id="ARBA00004651"/>
    </source>
</evidence>
<evidence type="ECO:0000256" key="4">
    <source>
        <dbReference type="ARBA" id="ARBA00022692"/>
    </source>
</evidence>
<organism evidence="9 10">
    <name type="scientific">Wenxinia saemankumensis</name>
    <dbReference type="NCBI Taxonomy" id="1447782"/>
    <lineage>
        <taxon>Bacteria</taxon>
        <taxon>Pseudomonadati</taxon>
        <taxon>Pseudomonadota</taxon>
        <taxon>Alphaproteobacteria</taxon>
        <taxon>Rhodobacterales</taxon>
        <taxon>Roseobacteraceae</taxon>
        <taxon>Wenxinia</taxon>
    </lineage>
</organism>
<dbReference type="InterPro" id="IPR000515">
    <property type="entry name" value="MetI-like"/>
</dbReference>
<dbReference type="InterPro" id="IPR035906">
    <property type="entry name" value="MetI-like_sf"/>
</dbReference>
<feature type="transmembrane region" description="Helical" evidence="7">
    <location>
        <begin position="235"/>
        <end position="261"/>
    </location>
</feature>
<dbReference type="Gene3D" id="1.10.3720.10">
    <property type="entry name" value="MetI-like"/>
    <property type="match status" value="1"/>
</dbReference>
<keyword evidence="2 7" id="KW-0813">Transport</keyword>
<proteinExistence type="inferred from homology"/>
<dbReference type="PANTHER" id="PTHR43163:SF3">
    <property type="entry name" value="PEPTIDE ABC TRANSPORTER PERMEASE PROTEIN"/>
    <property type="match status" value="1"/>
</dbReference>
<evidence type="ECO:0000256" key="2">
    <source>
        <dbReference type="ARBA" id="ARBA00022448"/>
    </source>
</evidence>
<evidence type="ECO:0000313" key="9">
    <source>
        <dbReference type="EMBL" id="SHJ25994.1"/>
    </source>
</evidence>
<dbReference type="PANTHER" id="PTHR43163">
    <property type="entry name" value="DIPEPTIDE TRANSPORT SYSTEM PERMEASE PROTEIN DPPB-RELATED"/>
    <property type="match status" value="1"/>
</dbReference>
<protein>
    <submittedName>
        <fullName evidence="9">Peptide/nickel transport system permease protein</fullName>
    </submittedName>
</protein>
<dbReference type="Pfam" id="PF00528">
    <property type="entry name" value="BPD_transp_1"/>
    <property type="match status" value="1"/>
</dbReference>
<evidence type="ECO:0000259" key="8">
    <source>
        <dbReference type="PROSITE" id="PS50928"/>
    </source>
</evidence>
<name>A0A1M6HV41_9RHOB</name>
<accession>A0A1M6HV41</accession>
<evidence type="ECO:0000256" key="3">
    <source>
        <dbReference type="ARBA" id="ARBA00022475"/>
    </source>
</evidence>
<evidence type="ECO:0000256" key="7">
    <source>
        <dbReference type="RuleBase" id="RU363032"/>
    </source>
</evidence>
<feature type="transmembrane region" description="Helical" evidence="7">
    <location>
        <begin position="12"/>
        <end position="30"/>
    </location>
</feature>
<gene>
    <name evidence="9" type="ORF">SAMN05444417_3380</name>
</gene>
<feature type="transmembrane region" description="Helical" evidence="7">
    <location>
        <begin position="101"/>
        <end position="122"/>
    </location>
</feature>
<keyword evidence="3" id="KW-1003">Cell membrane</keyword>
<dbReference type="SUPFAM" id="SSF161098">
    <property type="entry name" value="MetI-like"/>
    <property type="match status" value="1"/>
</dbReference>
<comment type="similarity">
    <text evidence="7">Belongs to the binding-protein-dependent transport system permease family.</text>
</comment>
<dbReference type="InterPro" id="IPR045621">
    <property type="entry name" value="BPD_transp_1_N"/>
</dbReference>
<dbReference type="Proteomes" id="UP000184292">
    <property type="component" value="Unassembled WGS sequence"/>
</dbReference>
<feature type="transmembrane region" description="Helical" evidence="7">
    <location>
        <begin position="281"/>
        <end position="307"/>
    </location>
</feature>
<evidence type="ECO:0000256" key="6">
    <source>
        <dbReference type="ARBA" id="ARBA00023136"/>
    </source>
</evidence>
<dbReference type="PROSITE" id="PS50928">
    <property type="entry name" value="ABC_TM1"/>
    <property type="match status" value="1"/>
</dbReference>
<comment type="subcellular location">
    <subcellularLocation>
        <location evidence="1 7">Cell membrane</location>
        <topology evidence="1 7">Multi-pass membrane protein</topology>
    </subcellularLocation>
</comment>
<dbReference type="GO" id="GO:0005886">
    <property type="term" value="C:plasma membrane"/>
    <property type="evidence" value="ECO:0007669"/>
    <property type="project" value="UniProtKB-SubCell"/>
</dbReference>